<dbReference type="InterPro" id="IPR029149">
    <property type="entry name" value="Creatin/AminoP/Spt16_N"/>
</dbReference>
<reference evidence="15" key="1">
    <citation type="submission" date="2019-11" db="EMBL/GenBank/DDBJ databases">
        <title>Isolation and characterization of a novel species in the genus Sulfuriferula.</title>
        <authorList>
            <person name="Mochizuki J."/>
            <person name="Kojima H."/>
            <person name="Fukui M."/>
        </authorList>
    </citation>
    <scope>NUCLEOTIDE SEQUENCE [LARGE SCALE GENOMIC DNA]</scope>
    <source>
        <strain evidence="15">SGTM</strain>
    </source>
</reference>
<accession>A0A809RSY9</accession>
<evidence type="ECO:0000256" key="8">
    <source>
        <dbReference type="ARBA" id="ARBA00023049"/>
    </source>
</evidence>
<dbReference type="Pfam" id="PF00557">
    <property type="entry name" value="Peptidase_M24"/>
    <property type="match status" value="1"/>
</dbReference>
<gene>
    <name evidence="14" type="ORF">SFSGTM_27090</name>
</gene>
<comment type="catalytic activity">
    <reaction evidence="1">
        <text>Release of any N-terminal amino acid, including proline, that is linked to proline, even from a dipeptide or tripeptide.</text>
        <dbReference type="EC" id="3.4.11.9"/>
    </reaction>
</comment>
<proteinExistence type="inferred from homology"/>
<dbReference type="GO" id="GO:0070006">
    <property type="term" value="F:metalloaminopeptidase activity"/>
    <property type="evidence" value="ECO:0007669"/>
    <property type="project" value="InterPro"/>
</dbReference>
<evidence type="ECO:0000256" key="6">
    <source>
        <dbReference type="ARBA" id="ARBA00022723"/>
    </source>
</evidence>
<keyword evidence="9" id="KW-0464">Manganese</keyword>
<dbReference type="GO" id="GO:0030145">
    <property type="term" value="F:manganese ion binding"/>
    <property type="evidence" value="ECO:0007669"/>
    <property type="project" value="InterPro"/>
</dbReference>
<evidence type="ECO:0000313" key="15">
    <source>
        <dbReference type="Proteomes" id="UP000463939"/>
    </source>
</evidence>
<evidence type="ECO:0000256" key="9">
    <source>
        <dbReference type="ARBA" id="ARBA00023211"/>
    </source>
</evidence>
<protein>
    <recommendedName>
        <fullName evidence="10">Xaa-Pro aminopeptidase</fullName>
        <ecNumber evidence="4">3.4.11.9</ecNumber>
    </recommendedName>
    <alternativeName>
        <fullName evidence="11">Aminopeptidase P II</fullName>
    </alternativeName>
    <alternativeName>
        <fullName evidence="12">X-Pro aminopeptidase</fullName>
    </alternativeName>
</protein>
<evidence type="ECO:0000256" key="2">
    <source>
        <dbReference type="ARBA" id="ARBA00001936"/>
    </source>
</evidence>
<dbReference type="InterPro" id="IPR052433">
    <property type="entry name" value="X-Pro_dipept-like"/>
</dbReference>
<sequence>MMTHEHFIARRTRLMQQIGEGVAILSTAPEQVRNRDSHYPYRYDSSFYYLTGFTEPEAVIVLLAQSQRAILFCREKDMEREIWDGFRYGPVAAAEKFGFDEAYPISEINERLPKLMANQSSLHYALGADAAWDTRVLGWLNQVRDLARTGIHAPAQIRDVRTLIDEMRLFKDDIELALMRRAADISCTAHRRAMLATQPGGYEYQVEAELLHEFRQYGAQSPAYTSIVAGGANACVLHYVDNNAPLNDGDLLLIDAGCELDGYAADITRTFPVNGRFSGAQKEVYEIVLAAQSAAIATVRPQAKWNDGHDAAVRVLVQGMIDLGLCHGTVDGVIESGDFRRFYMHRTGHWLGLDVHDVGDYKQADEWRALQTGMVLTVEPGCYIRPADNVPEAFWNIGIRIEDDVHVTATGVEVLTAAAPKTVIDIEQLMQQRGQ</sequence>
<dbReference type="Proteomes" id="UP000463939">
    <property type="component" value="Chromosome"/>
</dbReference>
<dbReference type="RefSeq" id="WP_434784331.1">
    <property type="nucleotide sequence ID" value="NZ_AP021881.1"/>
</dbReference>
<dbReference type="CDD" id="cd01087">
    <property type="entry name" value="Prolidase"/>
    <property type="match status" value="1"/>
</dbReference>
<evidence type="ECO:0000259" key="13">
    <source>
        <dbReference type="SMART" id="SM01011"/>
    </source>
</evidence>
<dbReference type="PANTHER" id="PTHR43226">
    <property type="entry name" value="XAA-PRO AMINOPEPTIDASE 3"/>
    <property type="match status" value="1"/>
</dbReference>
<keyword evidence="6" id="KW-0479">Metal-binding</keyword>
<dbReference type="AlphaFoldDB" id="A0A809RSY9"/>
<dbReference type="FunFam" id="3.90.230.10:FF:000002">
    <property type="entry name" value="Xaa-Pro aminopeptidase 3"/>
    <property type="match status" value="1"/>
</dbReference>
<dbReference type="InterPro" id="IPR007865">
    <property type="entry name" value="Aminopep_P_N"/>
</dbReference>
<feature type="domain" description="Aminopeptidase P N-terminal" evidence="13">
    <location>
        <begin position="2"/>
        <end position="133"/>
    </location>
</feature>
<evidence type="ECO:0000256" key="4">
    <source>
        <dbReference type="ARBA" id="ARBA00012574"/>
    </source>
</evidence>
<evidence type="ECO:0000256" key="5">
    <source>
        <dbReference type="ARBA" id="ARBA00022670"/>
    </source>
</evidence>
<evidence type="ECO:0000256" key="3">
    <source>
        <dbReference type="ARBA" id="ARBA00008766"/>
    </source>
</evidence>
<dbReference type="InterPro" id="IPR001131">
    <property type="entry name" value="Peptidase_M24B_aminopep-P_CS"/>
</dbReference>
<dbReference type="NCBIfam" id="NF008131">
    <property type="entry name" value="PRK10879.1"/>
    <property type="match status" value="1"/>
</dbReference>
<evidence type="ECO:0000256" key="11">
    <source>
        <dbReference type="ARBA" id="ARBA00075356"/>
    </source>
</evidence>
<dbReference type="GO" id="GO:0006508">
    <property type="term" value="P:proteolysis"/>
    <property type="evidence" value="ECO:0007669"/>
    <property type="project" value="UniProtKB-KW"/>
</dbReference>
<dbReference type="KEGG" id="sniv:SFSGTM_27090"/>
<dbReference type="InterPro" id="IPR001714">
    <property type="entry name" value="Pept_M24_MAP"/>
</dbReference>
<dbReference type="Gene3D" id="3.40.350.10">
    <property type="entry name" value="Creatinase/prolidase N-terminal domain"/>
    <property type="match status" value="1"/>
</dbReference>
<dbReference type="GO" id="GO:0005829">
    <property type="term" value="C:cytosol"/>
    <property type="evidence" value="ECO:0007669"/>
    <property type="project" value="TreeGrafter"/>
</dbReference>
<dbReference type="SMART" id="SM01011">
    <property type="entry name" value="AMP_N"/>
    <property type="match status" value="1"/>
</dbReference>
<dbReference type="Gene3D" id="3.90.230.10">
    <property type="entry name" value="Creatinase/methionine aminopeptidase superfamily"/>
    <property type="match status" value="1"/>
</dbReference>
<dbReference type="EC" id="3.4.11.9" evidence="4"/>
<evidence type="ECO:0000256" key="1">
    <source>
        <dbReference type="ARBA" id="ARBA00001424"/>
    </source>
</evidence>
<dbReference type="InterPro" id="IPR000994">
    <property type="entry name" value="Pept_M24"/>
</dbReference>
<dbReference type="SUPFAM" id="SSF55920">
    <property type="entry name" value="Creatinase/aminopeptidase"/>
    <property type="match status" value="1"/>
</dbReference>
<dbReference type="Pfam" id="PF05195">
    <property type="entry name" value="AMP_N"/>
    <property type="match status" value="1"/>
</dbReference>
<evidence type="ECO:0000313" key="14">
    <source>
        <dbReference type="EMBL" id="BBP02001.1"/>
    </source>
</evidence>
<keyword evidence="15" id="KW-1185">Reference proteome</keyword>
<evidence type="ECO:0000256" key="10">
    <source>
        <dbReference type="ARBA" id="ARBA00069363"/>
    </source>
</evidence>
<comment type="cofactor">
    <cofactor evidence="2">
        <name>Mn(2+)</name>
        <dbReference type="ChEBI" id="CHEBI:29035"/>
    </cofactor>
</comment>
<comment type="similarity">
    <text evidence="3">Belongs to the peptidase M24B family.</text>
</comment>
<dbReference type="PANTHER" id="PTHR43226:SF4">
    <property type="entry name" value="XAA-PRO AMINOPEPTIDASE 3"/>
    <property type="match status" value="1"/>
</dbReference>
<keyword evidence="8" id="KW-0482">Metalloprotease</keyword>
<dbReference type="EMBL" id="AP021881">
    <property type="protein sequence ID" value="BBP02001.1"/>
    <property type="molecule type" value="Genomic_DNA"/>
</dbReference>
<keyword evidence="7" id="KW-0378">Hydrolase</keyword>
<dbReference type="SUPFAM" id="SSF53092">
    <property type="entry name" value="Creatinase/prolidase N-terminal domain"/>
    <property type="match status" value="1"/>
</dbReference>
<dbReference type="InterPro" id="IPR036005">
    <property type="entry name" value="Creatinase/aminopeptidase-like"/>
</dbReference>
<dbReference type="PRINTS" id="PR00599">
    <property type="entry name" value="MAPEPTIDASE"/>
</dbReference>
<dbReference type="PROSITE" id="PS00491">
    <property type="entry name" value="PROLINE_PEPTIDASE"/>
    <property type="match status" value="1"/>
</dbReference>
<organism evidence="14 15">
    <name type="scientific">Sulfuriferula nivalis</name>
    <dbReference type="NCBI Taxonomy" id="2675298"/>
    <lineage>
        <taxon>Bacteria</taxon>
        <taxon>Pseudomonadati</taxon>
        <taxon>Pseudomonadota</taxon>
        <taxon>Betaproteobacteria</taxon>
        <taxon>Nitrosomonadales</taxon>
        <taxon>Sulfuricellaceae</taxon>
        <taxon>Sulfuriferula</taxon>
    </lineage>
</organism>
<keyword evidence="5" id="KW-0645">Protease</keyword>
<name>A0A809RSY9_9PROT</name>
<keyword evidence="14" id="KW-0031">Aminopeptidase</keyword>
<evidence type="ECO:0000256" key="7">
    <source>
        <dbReference type="ARBA" id="ARBA00022801"/>
    </source>
</evidence>
<evidence type="ECO:0000256" key="12">
    <source>
        <dbReference type="ARBA" id="ARBA00081411"/>
    </source>
</evidence>